<dbReference type="CDD" id="cd02656">
    <property type="entry name" value="MIT"/>
    <property type="match status" value="1"/>
</dbReference>
<feature type="region of interest" description="Disordered" evidence="1">
    <location>
        <begin position="415"/>
        <end position="642"/>
    </location>
</feature>
<comment type="caution">
    <text evidence="3">The sequence shown here is derived from an EMBL/GenBank/DDBJ whole genome shotgun (WGS) entry which is preliminary data.</text>
</comment>
<feature type="compositionally biased region" description="Basic and acidic residues" evidence="1">
    <location>
        <begin position="173"/>
        <end position="188"/>
    </location>
</feature>
<dbReference type="Gene3D" id="1.20.58.80">
    <property type="entry name" value="Phosphotransferase system, lactose/cellobiose-type IIA subunit"/>
    <property type="match status" value="1"/>
</dbReference>
<keyword evidence="4" id="KW-1185">Reference proteome</keyword>
<feature type="compositionally biased region" description="Low complexity" evidence="1">
    <location>
        <begin position="603"/>
        <end position="622"/>
    </location>
</feature>
<feature type="compositionally biased region" description="Low complexity" evidence="1">
    <location>
        <begin position="194"/>
        <end position="203"/>
    </location>
</feature>
<name>A0A8H4PJB6_9HYPO</name>
<dbReference type="InterPro" id="IPR036181">
    <property type="entry name" value="MIT_dom_sf"/>
</dbReference>
<dbReference type="InterPro" id="IPR007330">
    <property type="entry name" value="MIT_dom"/>
</dbReference>
<feature type="compositionally biased region" description="Polar residues" evidence="1">
    <location>
        <begin position="631"/>
        <end position="642"/>
    </location>
</feature>
<dbReference type="OrthoDB" id="1074at2759"/>
<sequence>MSYDQGRDALRPRGHSRSQSGKGSVDLGKSRGDSKVLSQKAMLSRALEKAHTAVQLDNAQNLEGARLAYSEACELLLQVLQRTTGDEDKQKLENIRRTYSSRIEELDKLGPWDLDGNKALPARPESAEYQQSFGVDEQHIAGDVPTNGTAKAAAYTNPGPRRPSSRGTSPPRKQQEERHARSGMEEGSRPSGVPQLPLRSSFSRPPPPRARLGDENQNNGAHMPPLMTTIRPLSPTKLPTKDLGDVKKRQRSLTVDSWEESKESAGHLRDGSQNSWLDPIDESGGSTRSSLHSRASSIAFRRRHLRNPSTNTEAEFDTALDAAIDAAYDDGYEPTEPNVPEEANDEVVKRVLRKVEMARERVRQTQQEVYDSEMQRRQRQRLAHQNATEGFYDDGSSEEEERMLEVMARGYGIDHFTVEQERRPSVSRPASRGVPGGSSQPPLMPSPAPEAKGFSAIKGKPAPRKAVSKNLKPSAPPPTQSLPELPAQRSTSAQSVRNRRLSGQNPKQLKIDTSERRPPPPTTVDGLAGQKPKSAPPTDQIPDAKAGHVIQLPKRRESPRTAQIPPSDSMFLESPPNSKGPAEEDEKAARRSGSPSARKLRKNFSSSSLRSVKSRNVSLSNVDDGLDMSPGTPSSSNQLSSARTAVMPALPTPLSAAFRENTDGSGTGGLHLFEDNFHLPGSPNAAYATSLDGPVPLEPCPNDFMLRPFWLMRCLYQTLVHPRGGYLSTKLFVPRDVWKVKGVKLKNVEDKIASCDFLTAALLKFAKVDTCDADAVLDEMQALEGALEQIQATLSRKLGNEVGVHSSGMLFREASNVVDGDGASAMPRATNTSSKSSSFSWRRLRSKNSAIGLASTYGNKPGGPDGPKEVATMPTLPMTTQPTSRPAKREVGQAQFLGPNAHYMSSLARMFDAAQAVDQIARQVEDPGLRHADKTQVGLELCTRHAAEFFGFYICRFVLTDLGLLLDKFIKRGSEWVLA</sequence>
<evidence type="ECO:0000313" key="4">
    <source>
        <dbReference type="Proteomes" id="UP000557566"/>
    </source>
</evidence>
<feature type="compositionally biased region" description="Low complexity" evidence="1">
    <location>
        <begin position="286"/>
        <end position="295"/>
    </location>
</feature>
<feature type="compositionally biased region" description="Basic and acidic residues" evidence="1">
    <location>
        <begin position="1"/>
        <end position="11"/>
    </location>
</feature>
<feature type="region of interest" description="Disordered" evidence="1">
    <location>
        <begin position="1"/>
        <end position="39"/>
    </location>
</feature>
<dbReference type="SMART" id="SM00745">
    <property type="entry name" value="MIT"/>
    <property type="match status" value="1"/>
</dbReference>
<evidence type="ECO:0000259" key="2">
    <source>
        <dbReference type="SMART" id="SM00745"/>
    </source>
</evidence>
<reference evidence="3 4" key="1">
    <citation type="journal article" date="2020" name="Genome Biol. Evol.">
        <title>A new high-quality draft genome assembly of the Chinese cordyceps Ophiocordyceps sinensis.</title>
        <authorList>
            <person name="Shu R."/>
            <person name="Zhang J."/>
            <person name="Meng Q."/>
            <person name="Zhang H."/>
            <person name="Zhou G."/>
            <person name="Li M."/>
            <person name="Wu P."/>
            <person name="Zhao Y."/>
            <person name="Chen C."/>
            <person name="Qin Q."/>
        </authorList>
    </citation>
    <scope>NUCLEOTIDE SEQUENCE [LARGE SCALE GENOMIC DNA]</scope>
    <source>
        <strain evidence="3 4">IOZ07</strain>
    </source>
</reference>
<feature type="domain" description="MIT" evidence="2">
    <location>
        <begin position="39"/>
        <end position="116"/>
    </location>
</feature>
<protein>
    <recommendedName>
        <fullName evidence="2">MIT domain-containing protein</fullName>
    </recommendedName>
</protein>
<feature type="region of interest" description="Disordered" evidence="1">
    <location>
        <begin position="112"/>
        <end position="295"/>
    </location>
</feature>
<evidence type="ECO:0000313" key="3">
    <source>
        <dbReference type="EMBL" id="KAF4504071.1"/>
    </source>
</evidence>
<accession>A0A8H4PJB6</accession>
<dbReference type="Pfam" id="PF04212">
    <property type="entry name" value="MIT"/>
    <property type="match status" value="1"/>
</dbReference>
<feature type="compositionally biased region" description="Basic and acidic residues" evidence="1">
    <location>
        <begin position="509"/>
        <end position="518"/>
    </location>
</feature>
<dbReference type="PANTHER" id="PTHR37327:SF1">
    <property type="entry name" value="MICROTUBULE INTERACTING AND TRANSPORT DOMAIN-CONTAINING PROTEIN"/>
    <property type="match status" value="1"/>
</dbReference>
<dbReference type="SUPFAM" id="SSF116846">
    <property type="entry name" value="MIT domain"/>
    <property type="match status" value="1"/>
</dbReference>
<feature type="region of interest" description="Disordered" evidence="1">
    <location>
        <begin position="366"/>
        <end position="399"/>
    </location>
</feature>
<dbReference type="AlphaFoldDB" id="A0A8H4PJB6"/>
<dbReference type="EMBL" id="JAAVMX010000012">
    <property type="protein sequence ID" value="KAF4504071.1"/>
    <property type="molecule type" value="Genomic_DNA"/>
</dbReference>
<dbReference type="PANTHER" id="PTHR37327">
    <property type="entry name" value="CHROMOSOME 1, WHOLE GENOME SHOTGUN SEQUENCE"/>
    <property type="match status" value="1"/>
</dbReference>
<evidence type="ECO:0000256" key="1">
    <source>
        <dbReference type="SAM" id="MobiDB-lite"/>
    </source>
</evidence>
<proteinExistence type="predicted"/>
<feature type="compositionally biased region" description="Basic and acidic residues" evidence="1">
    <location>
        <begin position="259"/>
        <end position="270"/>
    </location>
</feature>
<gene>
    <name evidence="3" type="ORF">G6O67_008685</name>
</gene>
<dbReference type="Proteomes" id="UP000557566">
    <property type="component" value="Unassembled WGS sequence"/>
</dbReference>
<organism evidence="3 4">
    <name type="scientific">Ophiocordyceps sinensis</name>
    <dbReference type="NCBI Taxonomy" id="72228"/>
    <lineage>
        <taxon>Eukaryota</taxon>
        <taxon>Fungi</taxon>
        <taxon>Dikarya</taxon>
        <taxon>Ascomycota</taxon>
        <taxon>Pezizomycotina</taxon>
        <taxon>Sordariomycetes</taxon>
        <taxon>Hypocreomycetidae</taxon>
        <taxon>Hypocreales</taxon>
        <taxon>Ophiocordycipitaceae</taxon>
        <taxon>Ophiocordyceps</taxon>
    </lineage>
</organism>
<feature type="compositionally biased region" description="Polar residues" evidence="1">
    <location>
        <begin position="488"/>
        <end position="507"/>
    </location>
</feature>